<dbReference type="EMBL" id="LR828253">
    <property type="protein sequence ID" value="CAD0307867.1"/>
    <property type="molecule type" value="Genomic_DNA"/>
</dbReference>
<gene>
    <name evidence="1" type="ORF">CFBP8129_08440</name>
</gene>
<name>A0A6V7C1T5_9XANT</name>
<protein>
    <submittedName>
        <fullName evidence="1">Uncharacterized protein</fullName>
    </submittedName>
</protein>
<dbReference type="AlphaFoldDB" id="A0A6V7C1T5"/>
<organism evidence="1">
    <name type="scientific">Xanthomonas hortorum pv. gardneri</name>
    <dbReference type="NCBI Taxonomy" id="2754056"/>
    <lineage>
        <taxon>Bacteria</taxon>
        <taxon>Pseudomonadati</taxon>
        <taxon>Pseudomonadota</taxon>
        <taxon>Gammaproteobacteria</taxon>
        <taxon>Lysobacterales</taxon>
        <taxon>Lysobacteraceae</taxon>
        <taxon>Xanthomonas</taxon>
    </lineage>
</organism>
<accession>A0A6V7C1T5</accession>
<reference evidence="1" key="1">
    <citation type="submission" date="2020-07" db="EMBL/GenBank/DDBJ databases">
        <authorList>
            <person name="Pothier F. J."/>
        </authorList>
    </citation>
    <scope>NUCLEOTIDE SEQUENCE</scope>
    <source>
        <strain evidence="1">CFBP 8129</strain>
    </source>
</reference>
<dbReference type="RefSeq" id="WP_006451300.1">
    <property type="nucleotide sequence ID" value="NZ_CP018728.1"/>
</dbReference>
<dbReference type="EMBL" id="LR828253">
    <property type="protein sequence ID" value="CAD0307860.1"/>
    <property type="molecule type" value="Genomic_DNA"/>
</dbReference>
<evidence type="ECO:0000313" key="1">
    <source>
        <dbReference type="EMBL" id="CAD0307867.1"/>
    </source>
</evidence>
<proteinExistence type="predicted"/>
<sequence length="42" mass="4612">MSGSVLRFVGMHDRCSGDALTQAIGIKRTPRTHLQCLGKELQ</sequence>